<feature type="domain" description="Glycosyltransferase 2-like" evidence="1">
    <location>
        <begin position="20"/>
        <end position="172"/>
    </location>
</feature>
<name>A0A1H2LZ64_9ACTN</name>
<dbReference type="AlphaFoldDB" id="A0A1H2LZ64"/>
<proteinExistence type="predicted"/>
<evidence type="ECO:0000313" key="2">
    <source>
        <dbReference type="EMBL" id="SDU86209.1"/>
    </source>
</evidence>
<keyword evidence="3" id="KW-1185">Reference proteome</keyword>
<reference evidence="3" key="1">
    <citation type="submission" date="2016-10" db="EMBL/GenBank/DDBJ databases">
        <authorList>
            <person name="Varghese N."/>
            <person name="Submissions S."/>
        </authorList>
    </citation>
    <scope>NUCLEOTIDE SEQUENCE [LARGE SCALE GENOMIC DNA]</scope>
    <source>
        <strain evidence="3">DSM 45079</strain>
    </source>
</reference>
<dbReference type="STRING" id="419479.SAMN04488563_6862"/>
<gene>
    <name evidence="2" type="ORF">SAMN04488563_6862</name>
</gene>
<dbReference type="InterPro" id="IPR001173">
    <property type="entry name" value="Glyco_trans_2-like"/>
</dbReference>
<keyword evidence="2" id="KW-0808">Transferase</keyword>
<accession>A0A1H2LZ64</accession>
<dbReference type="Gene3D" id="3.40.50.2000">
    <property type="entry name" value="Glycogen Phosphorylase B"/>
    <property type="match status" value="1"/>
</dbReference>
<dbReference type="InterPro" id="IPR029044">
    <property type="entry name" value="Nucleotide-diphossugar_trans"/>
</dbReference>
<dbReference type="SUPFAM" id="SSF53448">
    <property type="entry name" value="Nucleotide-diphospho-sugar transferases"/>
    <property type="match status" value="1"/>
</dbReference>
<dbReference type="GO" id="GO:0016740">
    <property type="term" value="F:transferase activity"/>
    <property type="evidence" value="ECO:0007669"/>
    <property type="project" value="UniProtKB-KW"/>
</dbReference>
<dbReference type="Pfam" id="PF00535">
    <property type="entry name" value="Glycos_transf_2"/>
    <property type="match status" value="1"/>
</dbReference>
<protein>
    <submittedName>
        <fullName evidence="2">Glycosyltransferase involved in cell wall bisynthesis</fullName>
    </submittedName>
</protein>
<dbReference type="Proteomes" id="UP000182977">
    <property type="component" value="Chromosome I"/>
</dbReference>
<dbReference type="PANTHER" id="PTHR43685">
    <property type="entry name" value="GLYCOSYLTRANSFERASE"/>
    <property type="match status" value="1"/>
</dbReference>
<dbReference type="InterPro" id="IPR050834">
    <property type="entry name" value="Glycosyltransf_2"/>
</dbReference>
<organism evidence="2 3">
    <name type="scientific">Jiangella alkaliphila</name>
    <dbReference type="NCBI Taxonomy" id="419479"/>
    <lineage>
        <taxon>Bacteria</taxon>
        <taxon>Bacillati</taxon>
        <taxon>Actinomycetota</taxon>
        <taxon>Actinomycetes</taxon>
        <taxon>Jiangellales</taxon>
        <taxon>Jiangellaceae</taxon>
        <taxon>Jiangella</taxon>
    </lineage>
</organism>
<dbReference type="EMBL" id="LT629791">
    <property type="protein sequence ID" value="SDU86209.1"/>
    <property type="molecule type" value="Genomic_DNA"/>
</dbReference>
<evidence type="ECO:0000313" key="3">
    <source>
        <dbReference type="Proteomes" id="UP000182977"/>
    </source>
</evidence>
<dbReference type="Gene3D" id="3.90.550.10">
    <property type="entry name" value="Spore Coat Polysaccharide Biosynthesis Protein SpsA, Chain A"/>
    <property type="match status" value="1"/>
</dbReference>
<evidence type="ECO:0000259" key="1">
    <source>
        <dbReference type="Pfam" id="PF00535"/>
    </source>
</evidence>
<dbReference type="PANTHER" id="PTHR43685:SF2">
    <property type="entry name" value="GLYCOSYLTRANSFERASE 2-LIKE DOMAIN-CONTAINING PROTEIN"/>
    <property type="match status" value="1"/>
</dbReference>
<dbReference type="SUPFAM" id="SSF53756">
    <property type="entry name" value="UDP-Glycosyltransferase/glycogen phosphorylase"/>
    <property type="match status" value="1"/>
</dbReference>
<sequence length="707" mass="77831">MYERDSAPAVSSTSRSRGISVVIPTFRAEGHIASCLGSLAAQTLSPDLFEIIIVLNGPRDGTGAVIDEFARRNPHLRVRRLTVNKAGVSRARNLGIAAARQEFTTFVDDDDTVSPTFLSSLLAYAGEHVIPIANIADVADGGEPDHDNKVNEQLRAWAGQRARPEKLPRAMGFNAAKLIPTRVAQEVAYDGTLSSGEDIVFFMSLLAHHPFVFQVVAPDDQAIYYRTVRPNSVSRREMTFSFAVEDRVRVIARLDALMERCPPDRQGVAAALMRAQAGVIRRFLDARPDHRGDALRNIREQGLANFPYDVLNRGLARTLAVSYCFVPYVDTSAIVAAKRIRAAGDIVDVIYNAMDSVRGTDKETTRISAELIDQALPIHSPSSFGNWAAIRDFCMRGMSAIQSRRPPEGYERLYSRVVWPASHFLAALYKVRHPEVVWTAEFSDPVSRDVHGLERTSPLTDDELLRELLAAARKAGADLPMPDNMYAAAENIAYALADELVFTNENQRDYMLSYCPPALAETARLKARVDPHPSLPAEFYTASPATLDDLPADTVNLAYFGTFYATRGLTEVVDAIARLEDDTRKQVRLHVFTGNAEEISEQVRTAQLDDVIVVRPYRPYLQFLNLTTAFDCLLVNDAKTGSSHSVNPYLPSKWSDYMGSGTPVWGLVEPGSPLSREPLTYATPTGDVDAAAELLLRLVAAKVPPAG</sequence>
<dbReference type="CDD" id="cd00761">
    <property type="entry name" value="Glyco_tranf_GTA_type"/>
    <property type="match status" value="1"/>
</dbReference>